<evidence type="ECO:0000313" key="3">
    <source>
        <dbReference type="Proteomes" id="UP001155241"/>
    </source>
</evidence>
<comment type="caution">
    <text evidence="2">The sequence shown here is derived from an EMBL/GenBank/DDBJ whole genome shotgun (WGS) entry which is preliminary data.</text>
</comment>
<evidence type="ECO:0000313" key="2">
    <source>
        <dbReference type="EMBL" id="MCO6047505.1"/>
    </source>
</evidence>
<organism evidence="2 3">
    <name type="scientific">Aeoliella straminimaris</name>
    <dbReference type="NCBI Taxonomy" id="2954799"/>
    <lineage>
        <taxon>Bacteria</taxon>
        <taxon>Pseudomonadati</taxon>
        <taxon>Planctomycetota</taxon>
        <taxon>Planctomycetia</taxon>
        <taxon>Pirellulales</taxon>
        <taxon>Lacipirellulaceae</taxon>
        <taxon>Aeoliella</taxon>
    </lineage>
</organism>
<dbReference type="NCBIfam" id="NF040521">
    <property type="entry name" value="C45_proenzyme"/>
    <property type="match status" value="1"/>
</dbReference>
<dbReference type="AlphaFoldDB" id="A0A9X2FEE9"/>
<dbReference type="PANTHER" id="PTHR28583:SF4">
    <property type="entry name" value="N-ACYLETHANOLAMINE-HYDROLYZING ACID AMIDASE"/>
    <property type="match status" value="1"/>
</dbReference>
<reference evidence="2" key="1">
    <citation type="submission" date="2022-06" db="EMBL/GenBank/DDBJ databases">
        <title>Aeoliella straminimaris, a novel planctomycete from sediments.</title>
        <authorList>
            <person name="Vitorino I.R."/>
            <person name="Lage O.M."/>
        </authorList>
    </citation>
    <scope>NUCLEOTIDE SEQUENCE</scope>
    <source>
        <strain evidence="2">ICT_H6.2</strain>
    </source>
</reference>
<dbReference type="RefSeq" id="WP_252855615.1">
    <property type="nucleotide sequence ID" value="NZ_JAMXLR010000092.1"/>
</dbReference>
<keyword evidence="2" id="KW-0012">Acyltransferase</keyword>
<dbReference type="PANTHER" id="PTHR28583">
    <property type="entry name" value="ACID AMIDASE"/>
    <property type="match status" value="1"/>
</dbReference>
<accession>A0A9X2FEE9</accession>
<dbReference type="GO" id="GO:0016810">
    <property type="term" value="F:hydrolase activity, acting on carbon-nitrogen (but not peptide) bonds"/>
    <property type="evidence" value="ECO:0007669"/>
    <property type="project" value="TreeGrafter"/>
</dbReference>
<dbReference type="EMBL" id="JAMXLR010000092">
    <property type="protein sequence ID" value="MCO6047505.1"/>
    <property type="molecule type" value="Genomic_DNA"/>
</dbReference>
<dbReference type="Pfam" id="PF03417">
    <property type="entry name" value="AAT"/>
    <property type="match status" value="1"/>
</dbReference>
<keyword evidence="2" id="KW-0808">Transferase</keyword>
<gene>
    <name evidence="2" type="ORF">NG895_26680</name>
</gene>
<dbReference type="Gene3D" id="3.60.60.10">
    <property type="entry name" value="Penicillin V Acylase, Chain A"/>
    <property type="match status" value="1"/>
</dbReference>
<dbReference type="GO" id="GO:0016746">
    <property type="term" value="F:acyltransferase activity"/>
    <property type="evidence" value="ECO:0007669"/>
    <property type="project" value="UniProtKB-KW"/>
</dbReference>
<dbReference type="Proteomes" id="UP001155241">
    <property type="component" value="Unassembled WGS sequence"/>
</dbReference>
<dbReference type="InterPro" id="IPR005079">
    <property type="entry name" value="Peptidase_C45_hydrolase"/>
</dbReference>
<keyword evidence="3" id="KW-1185">Reference proteome</keyword>
<dbReference type="InterPro" id="IPR047794">
    <property type="entry name" value="C45_proenzyme-like"/>
</dbReference>
<evidence type="ECO:0000259" key="1">
    <source>
        <dbReference type="Pfam" id="PF03417"/>
    </source>
</evidence>
<sequence>MATWMDCSQIDLDLELPLAKRFLPHQAAMRAAADDLLTAMKKDLPAGVSHLAHLVDLRTFGRFRSEAKAQAKVMGINWRDLMLAGAAYDLTLAYFGCSTIAAATSEGPVLARNMDWWPERQLARHSYVIRNMRKGRAETTVAGWPGSIGLVTGMSAHGFALAMNAVGDGVGLHKTGYPVMLHLRRVVDECKSFGEAVERVSKQTLAAPCLVTIVGTENDERVCVERMPTTANLRYADGDSPLLTTNHFRFGEGDSRDGVGTLQSTSCGRLQGMQDMLRDKEEELSDEHLLYILSGERVRLAITAQHIIMRPRENRLRLCVPKSLLESN</sequence>
<proteinExistence type="predicted"/>
<name>A0A9X2FEE9_9BACT</name>
<feature type="domain" description="Peptidase C45 hydrolase" evidence="1">
    <location>
        <begin position="104"/>
        <end position="285"/>
    </location>
</feature>
<protein>
    <submittedName>
        <fullName evidence="2">C45 family autoproteolytic acyltransferase/hydrolase</fullName>
    </submittedName>
</protein>